<proteinExistence type="predicted"/>
<evidence type="ECO:0000313" key="2">
    <source>
        <dbReference type="Proteomes" id="UP000032141"/>
    </source>
</evidence>
<dbReference type="EnsemblPlants" id="Bo4g155960.1">
    <property type="protein sequence ID" value="Bo4g155960.1"/>
    <property type="gene ID" value="Bo4g155960"/>
</dbReference>
<dbReference type="Proteomes" id="UP000032141">
    <property type="component" value="Chromosome C4"/>
</dbReference>
<protein>
    <submittedName>
        <fullName evidence="1">Uncharacterized protein</fullName>
    </submittedName>
</protein>
<sequence>MIIVKHVDFIFWNYAFKTTKVNVRNSVGVIKGETENSNHEEDGETTRALQECWESCGYSFITSFPGILRINESLVLSL</sequence>
<dbReference type="Gramene" id="Bo4g155960.1">
    <property type="protein sequence ID" value="Bo4g155960.1"/>
    <property type="gene ID" value="Bo4g155960"/>
</dbReference>
<evidence type="ECO:0000313" key="1">
    <source>
        <dbReference type="EnsemblPlants" id="Bo4g155960.1"/>
    </source>
</evidence>
<dbReference type="HOGENOM" id="CLU_2625399_0_0_1"/>
<accession>A0A0D3C1V9</accession>
<organism evidence="1 2">
    <name type="scientific">Brassica oleracea var. oleracea</name>
    <dbReference type="NCBI Taxonomy" id="109376"/>
    <lineage>
        <taxon>Eukaryota</taxon>
        <taxon>Viridiplantae</taxon>
        <taxon>Streptophyta</taxon>
        <taxon>Embryophyta</taxon>
        <taxon>Tracheophyta</taxon>
        <taxon>Spermatophyta</taxon>
        <taxon>Magnoliopsida</taxon>
        <taxon>eudicotyledons</taxon>
        <taxon>Gunneridae</taxon>
        <taxon>Pentapetalae</taxon>
        <taxon>rosids</taxon>
        <taxon>malvids</taxon>
        <taxon>Brassicales</taxon>
        <taxon>Brassicaceae</taxon>
        <taxon>Brassiceae</taxon>
        <taxon>Brassica</taxon>
    </lineage>
</organism>
<name>A0A0D3C1V9_BRAOL</name>
<dbReference type="AlphaFoldDB" id="A0A0D3C1V9"/>
<reference evidence="1 2" key="1">
    <citation type="journal article" date="2014" name="Genome Biol.">
        <title>Transcriptome and methylome profiling reveals relics of genome dominance in the mesopolyploid Brassica oleracea.</title>
        <authorList>
            <person name="Parkin I.A."/>
            <person name="Koh C."/>
            <person name="Tang H."/>
            <person name="Robinson S.J."/>
            <person name="Kagale S."/>
            <person name="Clarke W.E."/>
            <person name="Town C.D."/>
            <person name="Nixon J."/>
            <person name="Krishnakumar V."/>
            <person name="Bidwell S.L."/>
            <person name="Denoeud F."/>
            <person name="Belcram H."/>
            <person name="Links M.G."/>
            <person name="Just J."/>
            <person name="Clarke C."/>
            <person name="Bender T."/>
            <person name="Huebert T."/>
            <person name="Mason A.S."/>
            <person name="Pires J.C."/>
            <person name="Barker G."/>
            <person name="Moore J."/>
            <person name="Walley P.G."/>
            <person name="Manoli S."/>
            <person name="Batley J."/>
            <person name="Edwards D."/>
            <person name="Nelson M.N."/>
            <person name="Wang X."/>
            <person name="Paterson A.H."/>
            <person name="King G."/>
            <person name="Bancroft I."/>
            <person name="Chalhoub B."/>
            <person name="Sharpe A.G."/>
        </authorList>
    </citation>
    <scope>NUCLEOTIDE SEQUENCE</scope>
    <source>
        <strain evidence="1 2">cv. TO1000</strain>
    </source>
</reference>
<reference evidence="1" key="2">
    <citation type="submission" date="2015-03" db="UniProtKB">
        <authorList>
            <consortium name="EnsemblPlants"/>
        </authorList>
    </citation>
    <scope>IDENTIFICATION</scope>
</reference>
<keyword evidence="2" id="KW-1185">Reference proteome</keyword>